<protein>
    <submittedName>
        <fullName evidence="2">Acyl carrier protein</fullName>
    </submittedName>
</protein>
<dbReference type="SUPFAM" id="SSF47336">
    <property type="entry name" value="ACP-like"/>
    <property type="match status" value="1"/>
</dbReference>
<dbReference type="AlphaFoldDB" id="A0A6C0GP09"/>
<reference evidence="2 3" key="1">
    <citation type="submission" date="2020-01" db="EMBL/GenBank/DDBJ databases">
        <authorList>
            <person name="Kim M.K."/>
        </authorList>
    </citation>
    <scope>NUCLEOTIDE SEQUENCE [LARGE SCALE GENOMIC DNA]</scope>
    <source>
        <strain evidence="2 3">172606-1</strain>
    </source>
</reference>
<organism evidence="2 3">
    <name type="scientific">Rhodocytophaga rosea</name>
    <dbReference type="NCBI Taxonomy" id="2704465"/>
    <lineage>
        <taxon>Bacteria</taxon>
        <taxon>Pseudomonadati</taxon>
        <taxon>Bacteroidota</taxon>
        <taxon>Cytophagia</taxon>
        <taxon>Cytophagales</taxon>
        <taxon>Rhodocytophagaceae</taxon>
        <taxon>Rhodocytophaga</taxon>
    </lineage>
</organism>
<dbReference type="InterPro" id="IPR009081">
    <property type="entry name" value="PP-bd_ACP"/>
</dbReference>
<gene>
    <name evidence="2" type="ORF">GXP67_24520</name>
</gene>
<keyword evidence="3" id="KW-1185">Reference proteome</keyword>
<sequence length="82" mass="9422">MRVTIQQVKDIIKEADLSSVDPETLLKDVSLSKQGVDSLEKTTIFFLIEEKYAIKISDSLYQELDTIEAIMEYLNKNLPQDK</sequence>
<evidence type="ECO:0000313" key="2">
    <source>
        <dbReference type="EMBL" id="QHT69584.1"/>
    </source>
</evidence>
<dbReference type="Proteomes" id="UP000480178">
    <property type="component" value="Chromosome"/>
</dbReference>
<accession>A0A6C0GP09</accession>
<dbReference type="Pfam" id="PF00550">
    <property type="entry name" value="PP-binding"/>
    <property type="match status" value="1"/>
</dbReference>
<proteinExistence type="predicted"/>
<dbReference type="Gene3D" id="1.10.1200.10">
    <property type="entry name" value="ACP-like"/>
    <property type="match status" value="1"/>
</dbReference>
<dbReference type="RefSeq" id="WP_162445571.1">
    <property type="nucleotide sequence ID" value="NZ_CP048222.1"/>
</dbReference>
<dbReference type="EMBL" id="CP048222">
    <property type="protein sequence ID" value="QHT69584.1"/>
    <property type="molecule type" value="Genomic_DNA"/>
</dbReference>
<dbReference type="KEGG" id="rhoz:GXP67_24520"/>
<evidence type="ECO:0000259" key="1">
    <source>
        <dbReference type="PROSITE" id="PS50075"/>
    </source>
</evidence>
<evidence type="ECO:0000313" key="3">
    <source>
        <dbReference type="Proteomes" id="UP000480178"/>
    </source>
</evidence>
<feature type="domain" description="Carrier" evidence="1">
    <location>
        <begin position="1"/>
        <end position="78"/>
    </location>
</feature>
<dbReference type="InterPro" id="IPR036736">
    <property type="entry name" value="ACP-like_sf"/>
</dbReference>
<name>A0A6C0GP09_9BACT</name>
<dbReference type="PROSITE" id="PS50075">
    <property type="entry name" value="CARRIER"/>
    <property type="match status" value="1"/>
</dbReference>